<dbReference type="InterPro" id="IPR002656">
    <property type="entry name" value="Acyl_transf_3_dom"/>
</dbReference>
<organism evidence="9 10">
    <name type="scientific">Bacillus taeanensis</name>
    <dbReference type="NCBI Taxonomy" id="273032"/>
    <lineage>
        <taxon>Bacteria</taxon>
        <taxon>Bacillati</taxon>
        <taxon>Bacillota</taxon>
        <taxon>Bacilli</taxon>
        <taxon>Bacillales</taxon>
        <taxon>Bacillaceae</taxon>
        <taxon>Bacillus</taxon>
    </lineage>
</organism>
<keyword evidence="9" id="KW-0012">Acyltransferase</keyword>
<evidence type="ECO:0000256" key="1">
    <source>
        <dbReference type="ARBA" id="ARBA00004651"/>
    </source>
</evidence>
<reference evidence="9 10" key="1">
    <citation type="submission" date="2018-07" db="EMBL/GenBank/DDBJ databases">
        <title>Lottiidibacillus patelloidae gen. nov., sp. nov., isolated from the intestinal tract of a marine limpet and the reclassification of B. taeanensis BH030017T, B. algicola KMM 3737T and B. hwajinpoensis SW-72T as genus Lottiidibacillus.</title>
        <authorList>
            <person name="Liu R."/>
            <person name="Huang Z."/>
        </authorList>
    </citation>
    <scope>NUCLEOTIDE SEQUENCE [LARGE SCALE GENOMIC DNA]</scope>
    <source>
        <strain evidence="9 10">BH030017</strain>
    </source>
</reference>
<keyword evidence="4 7" id="KW-0812">Transmembrane</keyword>
<evidence type="ECO:0000256" key="3">
    <source>
        <dbReference type="ARBA" id="ARBA00022475"/>
    </source>
</evidence>
<feature type="transmembrane region" description="Helical" evidence="7">
    <location>
        <begin position="301"/>
        <end position="321"/>
    </location>
</feature>
<dbReference type="GO" id="GO:0016413">
    <property type="term" value="F:O-acetyltransferase activity"/>
    <property type="evidence" value="ECO:0007669"/>
    <property type="project" value="TreeGrafter"/>
</dbReference>
<dbReference type="PANTHER" id="PTHR40074:SF2">
    <property type="entry name" value="O-ACETYLTRANSFERASE WECH"/>
    <property type="match status" value="1"/>
</dbReference>
<dbReference type="Pfam" id="PF01757">
    <property type="entry name" value="Acyl_transf_3"/>
    <property type="match status" value="1"/>
</dbReference>
<protein>
    <submittedName>
        <fullName evidence="9">Acyltransferase</fullName>
    </submittedName>
</protein>
<feature type="transmembrane region" description="Helical" evidence="7">
    <location>
        <begin position="162"/>
        <end position="180"/>
    </location>
</feature>
<feature type="transmembrane region" description="Helical" evidence="7">
    <location>
        <begin position="272"/>
        <end position="289"/>
    </location>
</feature>
<dbReference type="OrthoDB" id="65129at2"/>
<evidence type="ECO:0000256" key="4">
    <source>
        <dbReference type="ARBA" id="ARBA00022692"/>
    </source>
</evidence>
<evidence type="ECO:0000259" key="8">
    <source>
        <dbReference type="Pfam" id="PF01757"/>
    </source>
</evidence>
<comment type="caution">
    <text evidence="9">The sequence shown here is derived from an EMBL/GenBank/DDBJ whole genome shotgun (WGS) entry which is preliminary data.</text>
</comment>
<feature type="transmembrane region" description="Helical" evidence="7">
    <location>
        <begin position="333"/>
        <end position="357"/>
    </location>
</feature>
<dbReference type="RefSeq" id="WP_113804701.1">
    <property type="nucleotide sequence ID" value="NZ_QOCW01000003.1"/>
</dbReference>
<dbReference type="AlphaFoldDB" id="A0A366XXT0"/>
<evidence type="ECO:0000313" key="10">
    <source>
        <dbReference type="Proteomes" id="UP000253314"/>
    </source>
</evidence>
<evidence type="ECO:0000256" key="7">
    <source>
        <dbReference type="SAM" id="Phobius"/>
    </source>
</evidence>
<feature type="transmembrane region" description="Helical" evidence="7">
    <location>
        <begin position="88"/>
        <end position="105"/>
    </location>
</feature>
<dbReference type="PANTHER" id="PTHR40074">
    <property type="entry name" value="O-ACETYLTRANSFERASE WECH"/>
    <property type="match status" value="1"/>
</dbReference>
<keyword evidence="6 7" id="KW-0472">Membrane</keyword>
<sequence length="399" mass="47189">MKKKKQINEIYITRALAILGVLIVHSTSTSIGELDTGSSVYGIYNFTNIFFKFGTPTFIFLSSFVLFYNYYHKNITKDLLIKFYKNRLLYILIPYFIFSLGYYWFLYQPYFPYMTTEEIIENFISKLLMGKAAYHLYFVFISIQLYLLFPFLLLLFKKVKGLGRHAVWIGFVIQWGFVLLNREYFHITLKGSISLSYMAYYFLGIFVGIYYNQIIEFFNFKKKRLFSKAGLAAAAIWGLWIISASSYVYLWYWTRVTGNWADSLLYELTWNMHTYLSAIILMQVSYIIFAKFPTWMTNRLIHLGVVSFGIYLIHVFLLDFFRAWLPQTGNPIFYHFKILALFLLVLFFSWMIVGIAVRSSKYAWILFGATPKNMPYKQKEKQAESNIHLEGKKSYTIGR</sequence>
<dbReference type="GO" id="GO:0009246">
    <property type="term" value="P:enterobacterial common antigen biosynthetic process"/>
    <property type="evidence" value="ECO:0007669"/>
    <property type="project" value="TreeGrafter"/>
</dbReference>
<feature type="transmembrane region" description="Helical" evidence="7">
    <location>
        <begin position="192"/>
        <end position="211"/>
    </location>
</feature>
<dbReference type="GO" id="GO:0005886">
    <property type="term" value="C:plasma membrane"/>
    <property type="evidence" value="ECO:0007669"/>
    <property type="project" value="UniProtKB-SubCell"/>
</dbReference>
<evidence type="ECO:0000313" key="9">
    <source>
        <dbReference type="EMBL" id="RBW70707.1"/>
    </source>
</evidence>
<evidence type="ECO:0000256" key="6">
    <source>
        <dbReference type="ARBA" id="ARBA00023136"/>
    </source>
</evidence>
<keyword evidence="3" id="KW-1003">Cell membrane</keyword>
<gene>
    <name evidence="9" type="ORF">DS031_04270</name>
</gene>
<name>A0A366XXT0_9BACI</name>
<proteinExistence type="inferred from homology"/>
<accession>A0A366XXT0</accession>
<keyword evidence="10" id="KW-1185">Reference proteome</keyword>
<evidence type="ECO:0000256" key="5">
    <source>
        <dbReference type="ARBA" id="ARBA00022989"/>
    </source>
</evidence>
<feature type="transmembrane region" description="Helical" evidence="7">
    <location>
        <begin position="231"/>
        <end position="252"/>
    </location>
</feature>
<comment type="similarity">
    <text evidence="2">Belongs to the acyltransferase 3 family.</text>
</comment>
<feature type="domain" description="Acyltransferase 3" evidence="8">
    <location>
        <begin position="12"/>
        <end position="352"/>
    </location>
</feature>
<keyword evidence="9" id="KW-0808">Transferase</keyword>
<dbReference type="EMBL" id="QOCW01000003">
    <property type="protein sequence ID" value="RBW70707.1"/>
    <property type="molecule type" value="Genomic_DNA"/>
</dbReference>
<comment type="subcellular location">
    <subcellularLocation>
        <location evidence="1">Cell membrane</location>
        <topology evidence="1">Multi-pass membrane protein</topology>
    </subcellularLocation>
</comment>
<dbReference type="Proteomes" id="UP000253314">
    <property type="component" value="Unassembled WGS sequence"/>
</dbReference>
<evidence type="ECO:0000256" key="2">
    <source>
        <dbReference type="ARBA" id="ARBA00007400"/>
    </source>
</evidence>
<feature type="transmembrane region" description="Helical" evidence="7">
    <location>
        <begin position="12"/>
        <end position="29"/>
    </location>
</feature>
<feature type="transmembrane region" description="Helical" evidence="7">
    <location>
        <begin position="49"/>
        <end position="68"/>
    </location>
</feature>
<keyword evidence="5 7" id="KW-1133">Transmembrane helix</keyword>
<feature type="transmembrane region" description="Helical" evidence="7">
    <location>
        <begin position="134"/>
        <end position="155"/>
    </location>
</feature>